<dbReference type="PANTHER" id="PTHR33332">
    <property type="entry name" value="REVERSE TRANSCRIPTASE DOMAIN-CONTAINING PROTEIN"/>
    <property type="match status" value="1"/>
</dbReference>
<evidence type="ECO:0000259" key="1">
    <source>
        <dbReference type="Pfam" id="PF00078"/>
    </source>
</evidence>
<evidence type="ECO:0000313" key="3">
    <source>
        <dbReference type="Proteomes" id="UP001623348"/>
    </source>
</evidence>
<feature type="domain" description="Reverse transcriptase" evidence="1">
    <location>
        <begin position="2"/>
        <end position="146"/>
    </location>
</feature>
<comment type="caution">
    <text evidence="2">The sequence shown here is derived from an EMBL/GenBank/DDBJ whole genome shotgun (WGS) entry which is preliminary data.</text>
</comment>
<protein>
    <submittedName>
        <fullName evidence="2">Mitochondrial enolase superfamily member 1</fullName>
    </submittedName>
</protein>
<sequence length="160" mass="18031">MEQVIMETISKHAKDRKATETSQNGFMKGKSCLSKLIVFYNVMGSFTNEERAVDISYLDFSKAFDTVSHNIFIDKLIKYRLYKWTVTQIENWLNCQICRVVIGNMKSSRWPVTSGAPQGSVLFNLFINVFDNGTECTLSKFADDTKLGGVADTLEGFAAI</sequence>
<reference evidence="2 3" key="1">
    <citation type="submission" date="2024-06" db="EMBL/GenBank/DDBJ databases">
        <title>The draft genome of Grus japonensis, version 3.</title>
        <authorList>
            <person name="Nabeshima K."/>
            <person name="Suzuki S."/>
            <person name="Onuma M."/>
        </authorList>
    </citation>
    <scope>NUCLEOTIDE SEQUENCE [LARGE SCALE GENOMIC DNA]</scope>
    <source>
        <strain evidence="2 3">451A</strain>
    </source>
</reference>
<accession>A0ABC9WB36</accession>
<dbReference type="InterPro" id="IPR000477">
    <property type="entry name" value="RT_dom"/>
</dbReference>
<evidence type="ECO:0000313" key="2">
    <source>
        <dbReference type="EMBL" id="GAB0182744.1"/>
    </source>
</evidence>
<proteinExistence type="predicted"/>
<organism evidence="2 3">
    <name type="scientific">Grus japonensis</name>
    <name type="common">Japanese crane</name>
    <name type="synonym">Red-crowned crane</name>
    <dbReference type="NCBI Taxonomy" id="30415"/>
    <lineage>
        <taxon>Eukaryota</taxon>
        <taxon>Metazoa</taxon>
        <taxon>Chordata</taxon>
        <taxon>Craniata</taxon>
        <taxon>Vertebrata</taxon>
        <taxon>Euteleostomi</taxon>
        <taxon>Archelosauria</taxon>
        <taxon>Archosauria</taxon>
        <taxon>Dinosauria</taxon>
        <taxon>Saurischia</taxon>
        <taxon>Theropoda</taxon>
        <taxon>Coelurosauria</taxon>
        <taxon>Aves</taxon>
        <taxon>Neognathae</taxon>
        <taxon>Neoaves</taxon>
        <taxon>Gruiformes</taxon>
        <taxon>Gruidae</taxon>
        <taxon>Grus</taxon>
    </lineage>
</organism>
<dbReference type="AlphaFoldDB" id="A0ABC9WB36"/>
<dbReference type="EMBL" id="BAAFJT010000002">
    <property type="protein sequence ID" value="GAB0182744.1"/>
    <property type="molecule type" value="Genomic_DNA"/>
</dbReference>
<keyword evidence="3" id="KW-1185">Reference proteome</keyword>
<name>A0ABC9WB36_GRUJA</name>
<gene>
    <name evidence="2" type="ORF">GRJ2_000739700</name>
</gene>
<dbReference type="Proteomes" id="UP001623348">
    <property type="component" value="Unassembled WGS sequence"/>
</dbReference>
<dbReference type="Pfam" id="PF00078">
    <property type="entry name" value="RVT_1"/>
    <property type="match status" value="1"/>
</dbReference>